<feature type="transmembrane region" description="Helical" evidence="7">
    <location>
        <begin position="180"/>
        <end position="198"/>
    </location>
</feature>
<evidence type="ECO:0000256" key="7">
    <source>
        <dbReference type="SAM" id="Phobius"/>
    </source>
</evidence>
<dbReference type="SUPFAM" id="SSF103473">
    <property type="entry name" value="MFS general substrate transporter"/>
    <property type="match status" value="1"/>
</dbReference>
<evidence type="ECO:0000256" key="1">
    <source>
        <dbReference type="ARBA" id="ARBA00004651"/>
    </source>
</evidence>
<feature type="transmembrane region" description="Helical" evidence="7">
    <location>
        <begin position="83"/>
        <end position="109"/>
    </location>
</feature>
<name>A0ABZ1SIF2_9ACTN</name>
<dbReference type="PANTHER" id="PTHR42718:SF46">
    <property type="entry name" value="BLR6921 PROTEIN"/>
    <property type="match status" value="1"/>
</dbReference>
<dbReference type="InterPro" id="IPR036259">
    <property type="entry name" value="MFS_trans_sf"/>
</dbReference>
<dbReference type="Gene3D" id="1.20.1250.20">
    <property type="entry name" value="MFS general substrate transporter like domains"/>
    <property type="match status" value="1"/>
</dbReference>
<dbReference type="Proteomes" id="UP001432011">
    <property type="component" value="Chromosome"/>
</dbReference>
<sequence>MMMTFINITATIGSLGFIQSGLHTSTTTLVWVSSAYTLAVAGLTLSAGTLGDLAGRRTVFLIGTVVMGVGSLVAFGAGDGGTLIAAEAVMGVGGAMILPNSLTIVSHIFPDPRKRTEAISIWAGCSGVGLAGGPLVAGVLLNHFSWHSVFLVNAAMSLVVLAVTPILVKNSRHLGRRIDIPGLVLTTVSLLALTYGVIEGGHVGYGDTRILVAFLVFLVTLVLFVRVELRSADPMLNLTLFRSASFSTVMGVPLLMVLYFQRVQHASALDTGWRLLPMFAVYVAVSAVAGRLIRRFGTRSMLTAGLVIAAAGTALLMASPPDDSYAWVWPGMVLFGLGAGFVLAPSTAASISSVPHEAAGMASASVNMFRQLGNVLGASVLGTILTAHFSAVLPERLAGAGVPSGVAAQVESAVAHGGHAPAGAGAMGATIARGVAGAFTDSLRPGLIVTVCALVLAAVLTFVLVGEKTAGHRK</sequence>
<evidence type="ECO:0000256" key="4">
    <source>
        <dbReference type="ARBA" id="ARBA00022692"/>
    </source>
</evidence>
<dbReference type="PANTHER" id="PTHR42718">
    <property type="entry name" value="MAJOR FACILITATOR SUPERFAMILY MULTIDRUG TRANSPORTER MFSC"/>
    <property type="match status" value="1"/>
</dbReference>
<dbReference type="PROSITE" id="PS50850">
    <property type="entry name" value="MFS"/>
    <property type="match status" value="1"/>
</dbReference>
<gene>
    <name evidence="9" type="ORF">OG913_21605</name>
</gene>
<evidence type="ECO:0000256" key="3">
    <source>
        <dbReference type="ARBA" id="ARBA00022475"/>
    </source>
</evidence>
<keyword evidence="2" id="KW-0813">Transport</keyword>
<feature type="transmembrane region" description="Helical" evidence="7">
    <location>
        <begin position="325"/>
        <end position="351"/>
    </location>
</feature>
<dbReference type="Gene3D" id="1.20.1720.10">
    <property type="entry name" value="Multidrug resistance protein D"/>
    <property type="match status" value="1"/>
</dbReference>
<feature type="transmembrane region" description="Helical" evidence="7">
    <location>
        <begin position="210"/>
        <end position="227"/>
    </location>
</feature>
<comment type="subcellular location">
    <subcellularLocation>
        <location evidence="1">Cell membrane</location>
        <topology evidence="1">Multi-pass membrane protein</topology>
    </subcellularLocation>
</comment>
<accession>A0ABZ1SIF2</accession>
<dbReference type="InterPro" id="IPR011701">
    <property type="entry name" value="MFS"/>
</dbReference>
<evidence type="ECO:0000313" key="9">
    <source>
        <dbReference type="EMBL" id="WUP72038.1"/>
    </source>
</evidence>
<feature type="transmembrane region" description="Helical" evidence="7">
    <location>
        <begin position="58"/>
        <end position="77"/>
    </location>
</feature>
<feature type="transmembrane region" description="Helical" evidence="7">
    <location>
        <begin position="147"/>
        <end position="168"/>
    </location>
</feature>
<evidence type="ECO:0000313" key="10">
    <source>
        <dbReference type="Proteomes" id="UP001432011"/>
    </source>
</evidence>
<evidence type="ECO:0000256" key="6">
    <source>
        <dbReference type="ARBA" id="ARBA00023136"/>
    </source>
</evidence>
<feature type="transmembrane region" description="Helical" evidence="7">
    <location>
        <begin position="272"/>
        <end position="293"/>
    </location>
</feature>
<dbReference type="InterPro" id="IPR020846">
    <property type="entry name" value="MFS_dom"/>
</dbReference>
<proteinExistence type="predicted"/>
<keyword evidence="5 7" id="KW-1133">Transmembrane helix</keyword>
<organism evidence="9 10">
    <name type="scientific">Microbispora hainanensis</name>
    <dbReference type="NCBI Taxonomy" id="568844"/>
    <lineage>
        <taxon>Bacteria</taxon>
        <taxon>Bacillati</taxon>
        <taxon>Actinomycetota</taxon>
        <taxon>Actinomycetes</taxon>
        <taxon>Streptosporangiales</taxon>
        <taxon>Streptosporangiaceae</taxon>
        <taxon>Microbispora</taxon>
    </lineage>
</organism>
<feature type="transmembrane region" description="Helical" evidence="7">
    <location>
        <begin position="239"/>
        <end position="260"/>
    </location>
</feature>
<dbReference type="Pfam" id="PF07690">
    <property type="entry name" value="MFS_1"/>
    <property type="match status" value="1"/>
</dbReference>
<keyword evidence="3" id="KW-1003">Cell membrane</keyword>
<keyword evidence="10" id="KW-1185">Reference proteome</keyword>
<keyword evidence="4 7" id="KW-0812">Transmembrane</keyword>
<evidence type="ECO:0000259" key="8">
    <source>
        <dbReference type="PROSITE" id="PS50850"/>
    </source>
</evidence>
<feature type="transmembrane region" description="Helical" evidence="7">
    <location>
        <begin position="30"/>
        <end position="51"/>
    </location>
</feature>
<feature type="transmembrane region" description="Helical" evidence="7">
    <location>
        <begin position="300"/>
        <end position="319"/>
    </location>
</feature>
<reference evidence="9" key="1">
    <citation type="submission" date="2022-10" db="EMBL/GenBank/DDBJ databases">
        <title>The complete genomes of actinobacterial strains from the NBC collection.</title>
        <authorList>
            <person name="Joergensen T.S."/>
            <person name="Alvarez Arevalo M."/>
            <person name="Sterndorff E.B."/>
            <person name="Faurdal D."/>
            <person name="Vuksanovic O."/>
            <person name="Mourched A.-S."/>
            <person name="Charusanti P."/>
            <person name="Shaw S."/>
            <person name="Blin K."/>
            <person name="Weber T."/>
        </authorList>
    </citation>
    <scope>NUCLEOTIDE SEQUENCE</scope>
    <source>
        <strain evidence="9">NBC_00254</strain>
    </source>
</reference>
<feature type="transmembrane region" description="Helical" evidence="7">
    <location>
        <begin position="372"/>
        <end position="393"/>
    </location>
</feature>
<evidence type="ECO:0000256" key="2">
    <source>
        <dbReference type="ARBA" id="ARBA00022448"/>
    </source>
</evidence>
<dbReference type="CDD" id="cd17321">
    <property type="entry name" value="MFS_MMR_MDR_like"/>
    <property type="match status" value="1"/>
</dbReference>
<protein>
    <submittedName>
        <fullName evidence="9">MFS transporter</fullName>
    </submittedName>
</protein>
<feature type="transmembrane region" description="Helical" evidence="7">
    <location>
        <begin position="447"/>
        <end position="465"/>
    </location>
</feature>
<keyword evidence="6 7" id="KW-0472">Membrane</keyword>
<dbReference type="RefSeq" id="WP_328708325.1">
    <property type="nucleotide sequence ID" value="NZ_CP108085.1"/>
</dbReference>
<evidence type="ECO:0000256" key="5">
    <source>
        <dbReference type="ARBA" id="ARBA00022989"/>
    </source>
</evidence>
<dbReference type="EMBL" id="CP108085">
    <property type="protein sequence ID" value="WUP72038.1"/>
    <property type="molecule type" value="Genomic_DNA"/>
</dbReference>
<feature type="domain" description="Major facilitator superfamily (MFS) profile" evidence="8">
    <location>
        <begin position="1"/>
        <end position="469"/>
    </location>
</feature>
<feature type="transmembrane region" description="Helical" evidence="7">
    <location>
        <begin position="121"/>
        <end position="141"/>
    </location>
</feature>